<keyword evidence="6" id="KW-0505">Motor protein</keyword>
<feature type="compositionally biased region" description="Polar residues" evidence="8">
    <location>
        <begin position="796"/>
        <end position="806"/>
    </location>
</feature>
<dbReference type="FunFam" id="3.40.850.10:FF:000008">
    <property type="entry name" value="Putative unconventional myosin-IXa"/>
    <property type="match status" value="1"/>
</dbReference>
<feature type="compositionally biased region" description="Basic and acidic residues" evidence="8">
    <location>
        <begin position="569"/>
        <end position="589"/>
    </location>
</feature>
<keyword evidence="5 7" id="KW-0518">Myosin</keyword>
<feature type="region of interest" description="Disordered" evidence="8">
    <location>
        <begin position="424"/>
        <end position="460"/>
    </location>
</feature>
<dbReference type="GO" id="GO:0005884">
    <property type="term" value="C:actin filament"/>
    <property type="evidence" value="ECO:0007669"/>
    <property type="project" value="TreeGrafter"/>
</dbReference>
<dbReference type="GO" id="GO:0051015">
    <property type="term" value="F:actin filament binding"/>
    <property type="evidence" value="ECO:0007669"/>
    <property type="project" value="TreeGrafter"/>
</dbReference>
<dbReference type="GO" id="GO:0035556">
    <property type="term" value="P:intracellular signal transduction"/>
    <property type="evidence" value="ECO:0007669"/>
    <property type="project" value="InterPro"/>
</dbReference>
<sequence length="1017" mass="112752">MDSWSRLPSITHLQEKLRKRWPRTMRVAGSAGGGGGEGRERSPKYWKTAPRLRDIESTDGPYNFTALARTAAKRQHGLSKTVSGQFQSSLIALMETLERTNPHFIRCIKSNSRKAPCQFDEDLVLRQLRYTGMVQTVQIRKAGYSVRISFEDFYEKYQFLMGVRRSDLASQINLFLQGMDFTKEHFQVGKTKVFMRESQKYALEEELREKVLARIVVIQRWVRAKLTRCRFLHTRRSAIILQSAVRGWRCREGVNQMRLRVCKAVEIQAAWRGFVERKRLIRLKQAAIILQAHWRGRCSRIRYVELREEWKRVKEEERLRHKPEPKEEEEATGTSTLEAVANVKTTSPPQQRHKKQDSCGAIVDAEVSDVLFHFDTIVTELEKSTLTSRSVTPIDPLARTPTPNKGRARELTSPDIFLQASSSCRQEGGEVGGGGREGEVKGSEVVRELPPKSVQPKFKVEDIKQQFLQNAQRHLTTSTSLTPRPHHEMTPSSREKVKNIIAQMQASSSSRETSPSPTPEQDGRDPSPVKQTRQRSSSISQRISMLTQVSVTEGEVFEKKEQPVVASRRISEITHNFELKKQPPKEGGKTKSASGHKRRRSSSASKSSKGDDSPKILSPPKSSKRFGSSHENGLPPAVKRARDASHVVAKYTSREIEEALGEMGQVPSSSTSDQTVAVTQGEDSSTEKVLTEGHSEVTVTPAVSTGYLPVEGEHEQTSVGREVVEALPSGEAGNKDDVTGNSTMSMTSSSEFVRTEPVGANTSTTSSSEFVRTEPVGPDTSTASSSEFVRTEPVGPNTSTTSSSEFVRTEPVGPNTSTTSSSEFVRTEPVGPNTSTGDEPQAPVSVSSQASEGVLLRNESTSSGDGLLSPAAVEHTYRFRSVSDISHHARKLTSYRTEGSLSSGSLADLEGDSKDQTTELHRVPLKTTHGGKKRNVVSVADPTDILTNLHLARYPLEQSSELTQGLGPDDVRRLNNRQRGEERYTFTSRPTQTVLVLQASLAIAVQPREGEERGAQG</sequence>
<dbReference type="Gene3D" id="1.20.5.190">
    <property type="match status" value="2"/>
</dbReference>
<dbReference type="InterPro" id="IPR027417">
    <property type="entry name" value="P-loop_NTPase"/>
</dbReference>
<feature type="domain" description="Myosin motor" evidence="9">
    <location>
        <begin position="1"/>
        <end position="209"/>
    </location>
</feature>
<feature type="region of interest" description="Disordered" evidence="8">
    <location>
        <begin position="21"/>
        <end position="45"/>
    </location>
</feature>
<dbReference type="InterPro" id="IPR001609">
    <property type="entry name" value="Myosin_head_motor_dom-like"/>
</dbReference>
<dbReference type="AlphaFoldDB" id="A0AA35QRB7"/>
<comment type="caution">
    <text evidence="10">The sequence shown here is derived from an EMBL/GenBank/DDBJ whole genome shotgun (WGS) entry which is preliminary data.</text>
</comment>
<feature type="compositionally biased region" description="Polar residues" evidence="8">
    <location>
        <begin position="779"/>
        <end position="788"/>
    </location>
</feature>
<feature type="compositionally biased region" description="Polar residues" evidence="8">
    <location>
        <begin position="814"/>
        <end position="824"/>
    </location>
</feature>
<dbReference type="PROSITE" id="PS51456">
    <property type="entry name" value="MYOSIN_MOTOR"/>
    <property type="match status" value="1"/>
</dbReference>
<dbReference type="SMART" id="SM00015">
    <property type="entry name" value="IQ"/>
    <property type="match status" value="4"/>
</dbReference>
<feature type="region of interest" description="Disordered" evidence="8">
    <location>
        <begin position="317"/>
        <end position="336"/>
    </location>
</feature>
<feature type="compositionally biased region" description="Polar residues" evidence="8">
    <location>
        <begin position="832"/>
        <end position="851"/>
    </location>
</feature>
<evidence type="ECO:0000256" key="7">
    <source>
        <dbReference type="PROSITE-ProRule" id="PRU00782"/>
    </source>
</evidence>
<dbReference type="GO" id="GO:0005524">
    <property type="term" value="F:ATP binding"/>
    <property type="evidence" value="ECO:0007669"/>
    <property type="project" value="UniProtKB-KW"/>
</dbReference>
<keyword evidence="7" id="KW-0009">Actin-binding</keyword>
<keyword evidence="2" id="KW-0963">Cytoplasm</keyword>
<dbReference type="Gene3D" id="6.20.240.20">
    <property type="match status" value="1"/>
</dbReference>
<dbReference type="PANTHER" id="PTHR46184:SF5">
    <property type="entry name" value="UNCONVENTIONAL MYOSIN-IXA-LIKE"/>
    <property type="match status" value="1"/>
</dbReference>
<feature type="region of interest" description="Actin-binding" evidence="7">
    <location>
        <begin position="90"/>
        <end position="112"/>
    </location>
</feature>
<comment type="subcellular location">
    <subcellularLocation>
        <location evidence="1">Cytoplasm</location>
    </subcellularLocation>
</comment>
<evidence type="ECO:0000256" key="5">
    <source>
        <dbReference type="ARBA" id="ARBA00023123"/>
    </source>
</evidence>
<dbReference type="Pfam" id="PF00063">
    <property type="entry name" value="Myosin_head"/>
    <property type="match status" value="1"/>
</dbReference>
<evidence type="ECO:0000256" key="8">
    <source>
        <dbReference type="SAM" id="MobiDB-lite"/>
    </source>
</evidence>
<feature type="compositionally biased region" description="Polar residues" evidence="8">
    <location>
        <begin position="894"/>
        <end position="905"/>
    </location>
</feature>
<comment type="similarity">
    <text evidence="7">Belongs to the TRAFAC class myosin-kinesin ATPase superfamily. Myosin family.</text>
</comment>
<feature type="compositionally biased region" description="Basic and acidic residues" evidence="8">
    <location>
        <begin position="436"/>
        <end position="450"/>
    </location>
</feature>
<dbReference type="GO" id="GO:0000146">
    <property type="term" value="F:microfilament motor activity"/>
    <property type="evidence" value="ECO:0007669"/>
    <property type="project" value="InterPro"/>
</dbReference>
<name>A0AA35QRB7_GEOBA</name>
<evidence type="ECO:0000256" key="2">
    <source>
        <dbReference type="ARBA" id="ARBA00022490"/>
    </source>
</evidence>
<feature type="region of interest" description="Disordered" evidence="8">
    <location>
        <begin position="893"/>
        <end position="916"/>
    </location>
</feature>
<protein>
    <submittedName>
        <fullName evidence="10">Unconventional myosin-IXb</fullName>
    </submittedName>
</protein>
<dbReference type="Gene3D" id="1.20.58.530">
    <property type="match status" value="1"/>
</dbReference>
<keyword evidence="11" id="KW-1185">Reference proteome</keyword>
<evidence type="ECO:0000256" key="3">
    <source>
        <dbReference type="ARBA" id="ARBA00022741"/>
    </source>
</evidence>
<dbReference type="Proteomes" id="UP001174909">
    <property type="component" value="Unassembled WGS sequence"/>
</dbReference>
<dbReference type="PROSITE" id="PS50096">
    <property type="entry name" value="IQ"/>
    <property type="match status" value="3"/>
</dbReference>
<dbReference type="PANTHER" id="PTHR46184">
    <property type="entry name" value="UNCONVENTIONAL MYOSIN-IXB-LIKE PROTEIN"/>
    <property type="match status" value="1"/>
</dbReference>
<feature type="compositionally biased region" description="Polar residues" evidence="8">
    <location>
        <begin position="760"/>
        <end position="770"/>
    </location>
</feature>
<evidence type="ECO:0000313" key="10">
    <source>
        <dbReference type="EMBL" id="CAI7988967.1"/>
    </source>
</evidence>
<dbReference type="GO" id="GO:0005096">
    <property type="term" value="F:GTPase activator activity"/>
    <property type="evidence" value="ECO:0007669"/>
    <property type="project" value="InterPro"/>
</dbReference>
<dbReference type="GO" id="GO:0016459">
    <property type="term" value="C:myosin complex"/>
    <property type="evidence" value="ECO:0007669"/>
    <property type="project" value="UniProtKB-KW"/>
</dbReference>
<feature type="compositionally biased region" description="Basic and acidic residues" evidence="8">
    <location>
        <begin position="485"/>
        <end position="498"/>
    </location>
</feature>
<accession>A0AA35QRB7</accession>
<comment type="caution">
    <text evidence="7">Lacks conserved residue(s) required for the propagation of feature annotation.</text>
</comment>
<dbReference type="InterPro" id="IPR000048">
    <property type="entry name" value="IQ_motif_EF-hand-BS"/>
</dbReference>
<organism evidence="10 11">
    <name type="scientific">Geodia barretti</name>
    <name type="common">Barrett's horny sponge</name>
    <dbReference type="NCBI Taxonomy" id="519541"/>
    <lineage>
        <taxon>Eukaryota</taxon>
        <taxon>Metazoa</taxon>
        <taxon>Porifera</taxon>
        <taxon>Demospongiae</taxon>
        <taxon>Heteroscleromorpha</taxon>
        <taxon>Tetractinellida</taxon>
        <taxon>Astrophorina</taxon>
        <taxon>Geodiidae</taxon>
        <taxon>Geodia</taxon>
    </lineage>
</organism>
<dbReference type="CDD" id="cd23767">
    <property type="entry name" value="IQCD"/>
    <property type="match status" value="1"/>
</dbReference>
<evidence type="ECO:0000256" key="4">
    <source>
        <dbReference type="ARBA" id="ARBA00022840"/>
    </source>
</evidence>
<proteinExistence type="inferred from homology"/>
<gene>
    <name evidence="10" type="ORF">GBAR_LOCUS94</name>
</gene>
<keyword evidence="4" id="KW-0067">ATP-binding</keyword>
<dbReference type="EMBL" id="CASHTH010000014">
    <property type="protein sequence ID" value="CAI7988967.1"/>
    <property type="molecule type" value="Genomic_DNA"/>
</dbReference>
<evidence type="ECO:0000256" key="1">
    <source>
        <dbReference type="ARBA" id="ARBA00004496"/>
    </source>
</evidence>
<dbReference type="InterPro" id="IPR046987">
    <property type="entry name" value="Myo9"/>
</dbReference>
<feature type="region of interest" description="Disordered" evidence="8">
    <location>
        <begin position="658"/>
        <end position="852"/>
    </location>
</feature>
<feature type="compositionally biased region" description="Low complexity" evidence="8">
    <location>
        <begin position="534"/>
        <end position="544"/>
    </location>
</feature>
<dbReference type="GO" id="GO:0005737">
    <property type="term" value="C:cytoplasm"/>
    <property type="evidence" value="ECO:0007669"/>
    <property type="project" value="UniProtKB-SubCell"/>
</dbReference>
<feature type="compositionally biased region" description="Basic and acidic residues" evidence="8">
    <location>
        <begin position="685"/>
        <end position="695"/>
    </location>
</feature>
<dbReference type="SUPFAM" id="SSF52540">
    <property type="entry name" value="P-loop containing nucleoside triphosphate hydrolases"/>
    <property type="match status" value="2"/>
</dbReference>
<dbReference type="SMART" id="SM00242">
    <property type="entry name" value="MYSc"/>
    <property type="match status" value="1"/>
</dbReference>
<keyword evidence="3" id="KW-0547">Nucleotide-binding</keyword>
<dbReference type="InterPro" id="IPR036961">
    <property type="entry name" value="Kinesin_motor_dom_sf"/>
</dbReference>
<reference evidence="10" key="1">
    <citation type="submission" date="2023-03" db="EMBL/GenBank/DDBJ databases">
        <authorList>
            <person name="Steffen K."/>
            <person name="Cardenas P."/>
        </authorList>
    </citation>
    <scope>NUCLEOTIDE SEQUENCE</scope>
</reference>
<evidence type="ECO:0000259" key="9">
    <source>
        <dbReference type="PROSITE" id="PS51456"/>
    </source>
</evidence>
<feature type="compositionally biased region" description="Polar residues" evidence="8">
    <location>
        <begin position="666"/>
        <end position="683"/>
    </location>
</feature>
<dbReference type="Pfam" id="PF00612">
    <property type="entry name" value="IQ"/>
    <property type="match status" value="4"/>
</dbReference>
<dbReference type="Gene3D" id="3.40.850.10">
    <property type="entry name" value="Kinesin motor domain"/>
    <property type="match status" value="1"/>
</dbReference>
<evidence type="ECO:0000313" key="11">
    <source>
        <dbReference type="Proteomes" id="UP001174909"/>
    </source>
</evidence>
<feature type="region of interest" description="Disordered" evidence="8">
    <location>
        <begin position="474"/>
        <end position="646"/>
    </location>
</feature>
<evidence type="ECO:0000256" key="6">
    <source>
        <dbReference type="ARBA" id="ARBA00023175"/>
    </source>
</evidence>